<evidence type="ECO:0000313" key="3">
    <source>
        <dbReference type="EMBL" id="EPE32743.1"/>
    </source>
</evidence>
<dbReference type="Proteomes" id="UP000016922">
    <property type="component" value="Unassembled WGS sequence"/>
</dbReference>
<protein>
    <recommendedName>
        <fullName evidence="5">Mfs allantoate protein</fullName>
    </recommendedName>
</protein>
<dbReference type="OMA" id="CRNWAEF"/>
<dbReference type="eggNOG" id="ENOG502RWBY">
    <property type="taxonomic scope" value="Eukaryota"/>
</dbReference>
<sequence length="1388" mass="160897">MDSIGQCRALNVSDEKTCGETATSINGLYRGYKLRNAKLDSLSANPPTYLADAKISLSSRTFEDVDTKELCQELHDHLFLKFQLLDRVIRARKLHHSRFFSMDMDYGHEKYLDVLQGQKATIAKALERLERRTAEVLYKTEKWFEWVQGCQMEEEQNREKEQKKVKMEAALWKRHWKATEQRMREHRAKEDKQRQDAFLEKVYKERLAERDAEDESDIDWDPIEGVLEDSRGNYIDLIEHFLWIEPSKPRESTDAHDVDAPSNNANPAATTTPSKQSAKAPSVSQSTPTTSSRKSKKKKSSNSTGNVEPVTPKTQDQAPDKSLIETKEEMVNRLKFGTQYNRTKSRGLMIAGTVENPVMELKTVTFPEDEIERLLQEVYEIKQLLFCRLLLSHAALLPAALRAKSVEEFLSDEEVTPAALRDLCLKMESPGLQEIRDACADLFRADEEEDDEPKPVKPESPKDELAYLNGWGGKRPGALPDKWISKRDKIAAKKEERAASGKGTSVDEALGTMGGGMIDFGQSEQETLEQQKIKVNICGRSIWNYPSSKAMTRKGWLQFCIIAKDSRLEDAIALCRHWDEFYELNILACWHYFPGANWADFVGSRPRQQMLQLGFITYYESDSPDAMELTVRHTQGGRRGQNRRAHAMFEARNIMCAHIKRDDQVSRRLIQYLALQAHLIVVLVRDAETGRILIKPPEDQRWIHREKSGLGRASKNEWNVITSVGPKFFEQMDHHRDWRFSFKEYYDLYIWELEPGNSYAHLFNCVQGLLYKAHRCRVGKDLYNSEAEILKTLCRPEDSERVKDIRPGEDTISIWEQMNSMQTQFFYGEVEDITRQQEELERRKAEFQLSIANGAEPPEPTNPFPRSLFYNDADALEDAILFPEELQQKTLDPSLIGKISPIKAWEDDGFALKNFVRGLDLVDSDLETETEDDGESWQTESSEDEYELDAWTANGSDEDGDHEKCKHEESTTSDDDGKEISDELLDKLLPAGYMDLMKKCMAKPRDKRDLGDHDRMDDDFMTYLDKEKARIFKEVWHKADLEPLAQERYIEMLDMVKTFRKWGRRSEKSMTNEKSFIHLTIMAEMEVVREDSKDAQKAIAKVMPFFRSDFLKSEMGAKFKDSLMFNQSERAKHVPDCRTSTSTMYRSAKFWQPFEEAEDKMKHEEDMEALPEEWDLKTRPIIAHLYKAGVIRTRPDEYYSGQVTCTTEPSRPNTLDMFIDYRHQMDNITMGSHMQNPYLIPSFKTTAAAFQAKHPEARFSVLRLWSAPHFYPLMIGPHNHDATSFRDILGRRFIWMFIPKDMPCSEWSMHHTIRLRVEPHEAYFNGRVKIKRDKLLVMGETEDECLKLTCAAVMAVQMRPWRMEIDVWKSFFGVERGFVEGLDEAWLS</sequence>
<reference evidence="3 4" key="1">
    <citation type="journal article" date="2013" name="BMC Genomics">
        <title>Genomics-driven discovery of the pneumocandin biosynthetic gene cluster in the fungus Glarea lozoyensis.</title>
        <authorList>
            <person name="Chen L."/>
            <person name="Yue Q."/>
            <person name="Zhang X."/>
            <person name="Xiang M."/>
            <person name="Wang C."/>
            <person name="Li S."/>
            <person name="Che Y."/>
            <person name="Ortiz-Lopez F.J."/>
            <person name="Bills G.F."/>
            <person name="Liu X."/>
            <person name="An Z."/>
        </authorList>
    </citation>
    <scope>NUCLEOTIDE SEQUENCE [LARGE SCALE GENOMIC DNA]</scope>
    <source>
        <strain evidence="4">ATCC 20868 / MF5171</strain>
    </source>
</reference>
<dbReference type="KEGG" id="glz:GLAREA_07877"/>
<dbReference type="RefSeq" id="XP_008080755.1">
    <property type="nucleotide sequence ID" value="XM_008082564.1"/>
</dbReference>
<dbReference type="OrthoDB" id="5326588at2759"/>
<name>S3E2T0_GLAL2</name>
<feature type="compositionally biased region" description="Basic and acidic residues" evidence="2">
    <location>
        <begin position="961"/>
        <end position="970"/>
    </location>
</feature>
<feature type="compositionally biased region" description="Acidic residues" evidence="2">
    <location>
        <begin position="926"/>
        <end position="948"/>
    </location>
</feature>
<feature type="compositionally biased region" description="Low complexity" evidence="2">
    <location>
        <begin position="281"/>
        <end position="292"/>
    </location>
</feature>
<dbReference type="HOGENOM" id="CLU_002757_0_0_1"/>
<accession>S3E2T0</accession>
<keyword evidence="1" id="KW-0175">Coiled coil</keyword>
<evidence type="ECO:0008006" key="5">
    <source>
        <dbReference type="Google" id="ProtNLM"/>
    </source>
</evidence>
<evidence type="ECO:0000256" key="1">
    <source>
        <dbReference type="SAM" id="Coils"/>
    </source>
</evidence>
<feature type="compositionally biased region" description="Low complexity" evidence="2">
    <location>
        <begin position="260"/>
        <end position="274"/>
    </location>
</feature>
<proteinExistence type="predicted"/>
<feature type="coiled-coil region" evidence="1">
    <location>
        <begin position="112"/>
        <end position="170"/>
    </location>
</feature>
<evidence type="ECO:0000256" key="2">
    <source>
        <dbReference type="SAM" id="MobiDB-lite"/>
    </source>
</evidence>
<gene>
    <name evidence="3" type="ORF">GLAREA_07877</name>
</gene>
<feature type="compositionally biased region" description="Basic and acidic residues" evidence="2">
    <location>
        <begin position="250"/>
        <end position="259"/>
    </location>
</feature>
<feature type="region of interest" description="Disordered" evidence="2">
    <location>
        <begin position="926"/>
        <end position="980"/>
    </location>
</feature>
<evidence type="ECO:0000313" key="4">
    <source>
        <dbReference type="Proteomes" id="UP000016922"/>
    </source>
</evidence>
<dbReference type="GeneID" id="19466929"/>
<keyword evidence="4" id="KW-1185">Reference proteome</keyword>
<organism evidence="3 4">
    <name type="scientific">Glarea lozoyensis (strain ATCC 20868 / MF5171)</name>
    <dbReference type="NCBI Taxonomy" id="1116229"/>
    <lineage>
        <taxon>Eukaryota</taxon>
        <taxon>Fungi</taxon>
        <taxon>Dikarya</taxon>
        <taxon>Ascomycota</taxon>
        <taxon>Pezizomycotina</taxon>
        <taxon>Leotiomycetes</taxon>
        <taxon>Helotiales</taxon>
        <taxon>Helotiaceae</taxon>
        <taxon>Glarea</taxon>
    </lineage>
</organism>
<feature type="region of interest" description="Disordered" evidence="2">
    <location>
        <begin position="250"/>
        <end position="325"/>
    </location>
</feature>
<dbReference type="EMBL" id="KE145359">
    <property type="protein sequence ID" value="EPE32743.1"/>
    <property type="molecule type" value="Genomic_DNA"/>
</dbReference>